<protein>
    <recommendedName>
        <fullName evidence="3">Keratin</fullName>
    </recommendedName>
</protein>
<dbReference type="RefSeq" id="XP_060439340.1">
    <property type="nucleotide sequence ID" value="XM_060591395.1"/>
</dbReference>
<keyword evidence="2" id="KW-1185">Reference proteome</keyword>
<organism evidence="1 2">
    <name type="scientific">Colletotrichum phormii</name>
    <dbReference type="NCBI Taxonomy" id="359342"/>
    <lineage>
        <taxon>Eukaryota</taxon>
        <taxon>Fungi</taxon>
        <taxon>Dikarya</taxon>
        <taxon>Ascomycota</taxon>
        <taxon>Pezizomycotina</taxon>
        <taxon>Sordariomycetes</taxon>
        <taxon>Hypocreomycetidae</taxon>
        <taxon>Glomerellales</taxon>
        <taxon>Glomerellaceae</taxon>
        <taxon>Colletotrichum</taxon>
        <taxon>Colletotrichum acutatum species complex</taxon>
    </lineage>
</organism>
<dbReference type="AlphaFoldDB" id="A0AAI9ZF17"/>
<reference evidence="1" key="1">
    <citation type="submission" date="2021-06" db="EMBL/GenBank/DDBJ databases">
        <title>Comparative genomics, transcriptomics and evolutionary studies reveal genomic signatures of adaptation to plant cell wall in hemibiotrophic fungi.</title>
        <authorList>
            <consortium name="DOE Joint Genome Institute"/>
            <person name="Baroncelli R."/>
            <person name="Diaz J.F."/>
            <person name="Benocci T."/>
            <person name="Peng M."/>
            <person name="Battaglia E."/>
            <person name="Haridas S."/>
            <person name="Andreopoulos W."/>
            <person name="Labutti K."/>
            <person name="Pangilinan J."/>
            <person name="Floch G.L."/>
            <person name="Makela M.R."/>
            <person name="Henrissat B."/>
            <person name="Grigoriev I.V."/>
            <person name="Crouch J.A."/>
            <person name="De Vries R.P."/>
            <person name="Sukno S.A."/>
            <person name="Thon M.R."/>
        </authorList>
    </citation>
    <scope>NUCLEOTIDE SEQUENCE</scope>
    <source>
        <strain evidence="1">CBS 102054</strain>
    </source>
</reference>
<evidence type="ECO:0008006" key="3">
    <source>
        <dbReference type="Google" id="ProtNLM"/>
    </source>
</evidence>
<evidence type="ECO:0000313" key="2">
    <source>
        <dbReference type="Proteomes" id="UP001243989"/>
    </source>
</evidence>
<dbReference type="GeneID" id="85476257"/>
<sequence length="107" mass="11562">MCFCHPGLSVPSISSFPYLCSIDLLEQCSAGQVDLRMCPQSTSGLVFLCLVLENPPPLCQSECPPSCMPRDLPAPCLQGSTASTFAMSVIEISIFPVGCCSFRRHRC</sequence>
<proteinExistence type="predicted"/>
<name>A0AAI9ZF17_9PEZI</name>
<dbReference type="EMBL" id="JAHMHQ010000029">
    <property type="protein sequence ID" value="KAK1623345.1"/>
    <property type="molecule type" value="Genomic_DNA"/>
</dbReference>
<dbReference type="Proteomes" id="UP001243989">
    <property type="component" value="Unassembled WGS sequence"/>
</dbReference>
<evidence type="ECO:0000313" key="1">
    <source>
        <dbReference type="EMBL" id="KAK1623345.1"/>
    </source>
</evidence>
<gene>
    <name evidence="1" type="ORF">BDP81DRAFT_439344</name>
</gene>
<accession>A0AAI9ZF17</accession>
<comment type="caution">
    <text evidence="1">The sequence shown here is derived from an EMBL/GenBank/DDBJ whole genome shotgun (WGS) entry which is preliminary data.</text>
</comment>